<dbReference type="PANTHER" id="PTHR43323">
    <property type="entry name" value="3-HYDROXY-3-METHYLGLUTARYL COENZYME A SYNTHASE"/>
    <property type="match status" value="1"/>
</dbReference>
<name>A0ABP7BHD6_9MICO</name>
<dbReference type="InterPro" id="IPR011554">
    <property type="entry name" value="HMG_CoA_synthase_prok"/>
</dbReference>
<dbReference type="Pfam" id="PF08540">
    <property type="entry name" value="HMG_CoA_synt_C"/>
    <property type="match status" value="2"/>
</dbReference>
<keyword evidence="6" id="KW-1185">Reference proteome</keyword>
<feature type="domain" description="Hydroxymethylglutaryl-coenzyme A synthase N-terminal" evidence="3">
    <location>
        <begin position="3"/>
        <end position="166"/>
    </location>
</feature>
<dbReference type="Gene3D" id="3.40.47.10">
    <property type="match status" value="1"/>
</dbReference>
<dbReference type="Pfam" id="PF01154">
    <property type="entry name" value="HMG_CoA_synt_N"/>
    <property type="match status" value="1"/>
</dbReference>
<dbReference type="RefSeq" id="WP_221857861.1">
    <property type="nucleotide sequence ID" value="NZ_BAAAYV010000006.1"/>
</dbReference>
<accession>A0ABP7BHD6</accession>
<dbReference type="PANTHER" id="PTHR43323:SF2">
    <property type="entry name" value="HYDROXYMETHYLGLUTARYL-COA SYNTHASE"/>
    <property type="match status" value="1"/>
</dbReference>
<sequence length="396" mass="41793">MTAVGIHDLAIATAHHVVGLADLAARRDVDPGKYLVGLGQESMSFPAEDEDVVTMGAAAARTLLHRTGADGVRWLLFATESGVDQSKSAAVYAHRLLGLPPSVRAVELKQACYGGTAALQTALGIVHRDPAERVLVIAADVARYALHSPGEPTQGAGAAAMLVSADPALLEVEPVSGVATADVDDFWRPNDASTAVVDGRLSVSAYLAALKSAWDDHRARGGATASEIDRFVYHQPFTRMAEKAHAALARHVGLPDGERLGSGLEYNRRLGNTYTASLYAALAALLDGDDALAGRRIGLFSYGSGSVGEFFTGVVRPGYDAVRPRDEVTRALAARVPLSVDEYERLHAARPTGSADAVTRRVTDGPYRFAGVRSRARRYENTADRPSAAAEQGGSV</sequence>
<organism evidence="5 6">
    <name type="scientific">Microbacterium marinilacus</name>
    <dbReference type="NCBI Taxonomy" id="415209"/>
    <lineage>
        <taxon>Bacteria</taxon>
        <taxon>Bacillati</taxon>
        <taxon>Actinomycetota</taxon>
        <taxon>Actinomycetes</taxon>
        <taxon>Micrococcales</taxon>
        <taxon>Microbacteriaceae</taxon>
        <taxon>Microbacterium</taxon>
    </lineage>
</organism>
<evidence type="ECO:0000259" key="4">
    <source>
        <dbReference type="Pfam" id="PF08540"/>
    </source>
</evidence>
<keyword evidence="2" id="KW-0808">Transferase</keyword>
<evidence type="ECO:0000259" key="3">
    <source>
        <dbReference type="Pfam" id="PF01154"/>
    </source>
</evidence>
<dbReference type="InterPro" id="IPR013746">
    <property type="entry name" value="HMG_CoA_synt_C_dom"/>
</dbReference>
<dbReference type="InterPro" id="IPR016039">
    <property type="entry name" value="Thiolase-like"/>
</dbReference>
<dbReference type="NCBIfam" id="TIGR01835">
    <property type="entry name" value="HMG-CoA-S_prok"/>
    <property type="match status" value="1"/>
</dbReference>
<comment type="caution">
    <text evidence="5">The sequence shown here is derived from an EMBL/GenBank/DDBJ whole genome shotgun (WGS) entry which is preliminary data.</text>
</comment>
<reference evidence="6" key="1">
    <citation type="journal article" date="2019" name="Int. J. Syst. Evol. Microbiol.">
        <title>The Global Catalogue of Microorganisms (GCM) 10K type strain sequencing project: providing services to taxonomists for standard genome sequencing and annotation.</title>
        <authorList>
            <consortium name="The Broad Institute Genomics Platform"/>
            <consortium name="The Broad Institute Genome Sequencing Center for Infectious Disease"/>
            <person name="Wu L."/>
            <person name="Ma J."/>
        </authorList>
    </citation>
    <scope>NUCLEOTIDE SEQUENCE [LARGE SCALE GENOMIC DNA]</scope>
    <source>
        <strain evidence="6">JCM 16546</strain>
    </source>
</reference>
<dbReference type="SUPFAM" id="SSF53901">
    <property type="entry name" value="Thiolase-like"/>
    <property type="match status" value="2"/>
</dbReference>
<feature type="domain" description="Hydroxymethylglutaryl-coenzyme A synthase C-terminal" evidence="4">
    <location>
        <begin position="178"/>
        <end position="248"/>
    </location>
</feature>
<evidence type="ECO:0000313" key="5">
    <source>
        <dbReference type="EMBL" id="GAA3658266.1"/>
    </source>
</evidence>
<protein>
    <submittedName>
        <fullName evidence="5">Hydroxymethylglutaryl-CoA synthase</fullName>
    </submittedName>
</protein>
<dbReference type="Proteomes" id="UP001410795">
    <property type="component" value="Unassembled WGS sequence"/>
</dbReference>
<evidence type="ECO:0000256" key="1">
    <source>
        <dbReference type="ARBA" id="ARBA00007061"/>
    </source>
</evidence>
<proteinExistence type="inferred from homology"/>
<dbReference type="InterPro" id="IPR013528">
    <property type="entry name" value="HMG_CoA_synth_N"/>
</dbReference>
<dbReference type="EMBL" id="BAAAYV010000006">
    <property type="protein sequence ID" value="GAA3658266.1"/>
    <property type="molecule type" value="Genomic_DNA"/>
</dbReference>
<evidence type="ECO:0000313" key="6">
    <source>
        <dbReference type="Proteomes" id="UP001410795"/>
    </source>
</evidence>
<comment type="similarity">
    <text evidence="1">Belongs to the thiolase-like superfamily. HMG-CoA synthase family.</text>
</comment>
<evidence type="ECO:0000256" key="2">
    <source>
        <dbReference type="ARBA" id="ARBA00022679"/>
    </source>
</evidence>
<gene>
    <name evidence="5" type="ORF">GCM10022202_18460</name>
</gene>
<dbReference type="CDD" id="cd00827">
    <property type="entry name" value="init_cond_enzymes"/>
    <property type="match status" value="1"/>
</dbReference>
<feature type="domain" description="Hydroxymethylglutaryl-coenzyme A synthase C-terminal" evidence="4">
    <location>
        <begin position="263"/>
        <end position="344"/>
    </location>
</feature>